<dbReference type="PANTHER" id="PTHR45782:SF4">
    <property type="entry name" value="MITOCHONDRIAL RIBOSOME-ASSOCIATED GTPASE 1"/>
    <property type="match status" value="1"/>
</dbReference>
<keyword evidence="3 8" id="KW-0963">Cytoplasm</keyword>
<evidence type="ECO:0000256" key="3">
    <source>
        <dbReference type="ARBA" id="ARBA00022490"/>
    </source>
</evidence>
<name>A0A4P9USW5_METBY</name>
<dbReference type="FunFam" id="3.40.50.300:FF:000590">
    <property type="entry name" value="Ribosome biogenesis GTPase A"/>
    <property type="match status" value="1"/>
</dbReference>
<dbReference type="EMBL" id="CP035467">
    <property type="protein sequence ID" value="QCW82836.1"/>
    <property type="molecule type" value="Genomic_DNA"/>
</dbReference>
<dbReference type="InterPro" id="IPR027417">
    <property type="entry name" value="P-loop_NTPase"/>
</dbReference>
<dbReference type="InterPro" id="IPR023179">
    <property type="entry name" value="GTP-bd_ortho_bundle_sf"/>
</dbReference>
<keyword evidence="6" id="KW-0694">RNA-binding</keyword>
<dbReference type="FunFam" id="1.10.1580.10:FF:000003">
    <property type="entry name" value="Ribosome biogenesis GTPase A"/>
    <property type="match status" value="1"/>
</dbReference>
<evidence type="ECO:0000313" key="12">
    <source>
        <dbReference type="Proteomes" id="UP000305881"/>
    </source>
</evidence>
<dbReference type="GO" id="GO:0005737">
    <property type="term" value="C:cytoplasm"/>
    <property type="evidence" value="ECO:0007669"/>
    <property type="project" value="UniProtKB-SubCell"/>
</dbReference>
<keyword evidence="4 8" id="KW-0547">Nucleotide-binding</keyword>
<dbReference type="Proteomes" id="UP000305881">
    <property type="component" value="Chromosome"/>
</dbReference>
<evidence type="ECO:0000256" key="8">
    <source>
        <dbReference type="PIRNR" id="PIRNR006230"/>
    </source>
</evidence>
<evidence type="ECO:0000256" key="4">
    <source>
        <dbReference type="ARBA" id="ARBA00022741"/>
    </source>
</evidence>
<keyword evidence="5" id="KW-0378">Hydrolase</keyword>
<dbReference type="NCBIfam" id="TIGR03596">
    <property type="entry name" value="GTPase_YlqF"/>
    <property type="match status" value="1"/>
</dbReference>
<reference evidence="12" key="1">
    <citation type="journal article" date="2019" name="J. Bacteriol.">
        <title>A Mutagenic Screen Identifies a TonB-Dependent Receptor Required for the Lanthanide Metal Switch in the Type I Methanotroph 'Methylotuvimicrobium buryatense' 5GB1C.</title>
        <authorList>
            <person name="Groom J.D."/>
            <person name="Ford S.M."/>
            <person name="Pesesky M.W."/>
            <person name="Lidstrom M.E."/>
        </authorList>
    </citation>
    <scope>NUCLEOTIDE SEQUENCE [LARGE SCALE GENOMIC DNA]</scope>
    <source>
        <strain evidence="12">5GB1C</strain>
    </source>
</reference>
<proteinExistence type="inferred from homology"/>
<dbReference type="GO" id="GO:0003723">
    <property type="term" value="F:RNA binding"/>
    <property type="evidence" value="ECO:0007669"/>
    <property type="project" value="UniProtKB-KW"/>
</dbReference>
<dbReference type="STRING" id="675511.GCA_000341735_00695"/>
<comment type="subcellular location">
    <subcellularLocation>
        <location evidence="1 8">Cytoplasm</location>
    </subcellularLocation>
</comment>
<dbReference type="InterPro" id="IPR019991">
    <property type="entry name" value="GTP-bd_ribosome_bgen"/>
</dbReference>
<dbReference type="PRINTS" id="PR00326">
    <property type="entry name" value="GTP1OBG"/>
</dbReference>
<dbReference type="PANTHER" id="PTHR45782">
    <property type="entry name" value="MITOCHONDRIAL RIBOSOME-ASSOCIATED GTPASE 1"/>
    <property type="match status" value="1"/>
</dbReference>
<dbReference type="InterPro" id="IPR016478">
    <property type="entry name" value="GTPase_MTG1"/>
</dbReference>
<evidence type="ECO:0000256" key="2">
    <source>
        <dbReference type="ARBA" id="ARBA00014898"/>
    </source>
</evidence>
<dbReference type="AlphaFoldDB" id="A0A4P9USW5"/>
<comment type="function">
    <text evidence="8">Required for a late step of 50S ribosomal subunit assembly. Has GTPase activity.</text>
</comment>
<dbReference type="SUPFAM" id="SSF52540">
    <property type="entry name" value="P-loop containing nucleoside triphosphate hydrolases"/>
    <property type="match status" value="1"/>
</dbReference>
<evidence type="ECO:0000256" key="9">
    <source>
        <dbReference type="PIRSR" id="PIRSR006230-1"/>
    </source>
</evidence>
<dbReference type="CDD" id="cd01856">
    <property type="entry name" value="YlqF"/>
    <property type="match status" value="1"/>
</dbReference>
<dbReference type="RefSeq" id="WP_026130012.1">
    <property type="nucleotide sequence ID" value="NZ_CP035467.1"/>
</dbReference>
<feature type="binding site" evidence="9">
    <location>
        <position position="168"/>
    </location>
    <ligand>
        <name>GTP</name>
        <dbReference type="ChEBI" id="CHEBI:37565"/>
    </ligand>
</feature>
<accession>A0A4P9USW5</accession>
<comment type="similarity">
    <text evidence="8">Belongs to the TRAFAC class YlqF/YawG GTPase family. MTG1 subfamily.</text>
</comment>
<evidence type="ECO:0000313" key="11">
    <source>
        <dbReference type="EMBL" id="QCW82836.1"/>
    </source>
</evidence>
<dbReference type="InterPro" id="IPR006073">
    <property type="entry name" value="GTP-bd"/>
</dbReference>
<feature type="domain" description="CP-type G" evidence="10">
    <location>
        <begin position="14"/>
        <end position="172"/>
    </location>
</feature>
<evidence type="ECO:0000256" key="1">
    <source>
        <dbReference type="ARBA" id="ARBA00004496"/>
    </source>
</evidence>
<dbReference type="GO" id="GO:0005525">
    <property type="term" value="F:GTP binding"/>
    <property type="evidence" value="ECO:0007669"/>
    <property type="project" value="UniProtKB-KW"/>
</dbReference>
<dbReference type="InterPro" id="IPR030378">
    <property type="entry name" value="G_CP_dom"/>
</dbReference>
<feature type="binding site" evidence="9">
    <location>
        <begin position="124"/>
        <end position="129"/>
    </location>
    <ligand>
        <name>GTP</name>
        <dbReference type="ChEBI" id="CHEBI:37565"/>
    </ligand>
</feature>
<dbReference type="PIRSF" id="PIRSF006230">
    <property type="entry name" value="MG442"/>
    <property type="match status" value="1"/>
</dbReference>
<evidence type="ECO:0000256" key="6">
    <source>
        <dbReference type="ARBA" id="ARBA00022884"/>
    </source>
</evidence>
<keyword evidence="12" id="KW-1185">Reference proteome</keyword>
<dbReference type="OrthoDB" id="9779790at2"/>
<dbReference type="KEGG" id="mbur:EQU24_11720"/>
<dbReference type="GO" id="GO:0003924">
    <property type="term" value="F:GTPase activity"/>
    <property type="evidence" value="ECO:0007669"/>
    <property type="project" value="TreeGrafter"/>
</dbReference>
<protein>
    <recommendedName>
        <fullName evidence="2 8">Ribosome biogenesis GTPase A</fullName>
    </recommendedName>
</protein>
<evidence type="ECO:0000259" key="10">
    <source>
        <dbReference type="PROSITE" id="PS51721"/>
    </source>
</evidence>
<dbReference type="Gene3D" id="3.40.50.300">
    <property type="entry name" value="P-loop containing nucleotide triphosphate hydrolases"/>
    <property type="match status" value="1"/>
</dbReference>
<dbReference type="Pfam" id="PF01926">
    <property type="entry name" value="MMR_HSR1"/>
    <property type="match status" value="1"/>
</dbReference>
<dbReference type="GO" id="GO:0006412">
    <property type="term" value="P:translation"/>
    <property type="evidence" value="ECO:0007669"/>
    <property type="project" value="TreeGrafter"/>
</dbReference>
<evidence type="ECO:0000256" key="7">
    <source>
        <dbReference type="ARBA" id="ARBA00023134"/>
    </source>
</evidence>
<dbReference type="Gene3D" id="1.10.1580.10">
    <property type="match status" value="1"/>
</dbReference>
<organism evidence="11 12">
    <name type="scientific">Methylotuvimicrobium buryatense</name>
    <name type="common">Methylomicrobium buryatense</name>
    <dbReference type="NCBI Taxonomy" id="95641"/>
    <lineage>
        <taxon>Bacteria</taxon>
        <taxon>Pseudomonadati</taxon>
        <taxon>Pseudomonadota</taxon>
        <taxon>Gammaproteobacteria</taxon>
        <taxon>Methylococcales</taxon>
        <taxon>Methylococcaceae</taxon>
        <taxon>Methylotuvimicrobium</taxon>
    </lineage>
</organism>
<dbReference type="PROSITE" id="PS51721">
    <property type="entry name" value="G_CP"/>
    <property type="match status" value="1"/>
</dbReference>
<gene>
    <name evidence="11" type="primary">ylqF</name>
    <name evidence="11" type="ORF">EQU24_11720</name>
</gene>
<evidence type="ECO:0000256" key="5">
    <source>
        <dbReference type="ARBA" id="ARBA00022801"/>
    </source>
</evidence>
<keyword evidence="7 8" id="KW-0342">GTP-binding</keyword>
<feature type="binding site" evidence="9">
    <location>
        <begin position="58"/>
        <end position="61"/>
    </location>
    <ligand>
        <name>GTP</name>
        <dbReference type="ChEBI" id="CHEBI:37565"/>
    </ligand>
</feature>
<sequence length="306" mass="34287">MHIQWYPGHMHKAGKEIREIAPQVDLFIEILDARIPFSSENPLLAQLRSSKPCIKVLNKCDLADFDATRQWQGYLEREQGVKTLALSIEQPEKIKQLPELCRKLLAFEESDNRLIHALIMGIPNVGKSTLINALAGRVIAKTGNEPAVTKSQQRIAIGNNIVLLDTPGMLWPNLENKNTGYRLAVTGAIKDTAIKHDDIAYFAAEFLLKLYPNCLVDRFKLDPLPNNEHDLMLAIGKSRGCLRSGGRVDLDKTAKILLSELRSGMLGRLTLETPAMMEQELAELAVIREQKAAKKQMRKQKHKGAL</sequence>